<feature type="domain" description="Isochorismatase-like" evidence="3">
    <location>
        <begin position="52"/>
        <end position="215"/>
    </location>
</feature>
<dbReference type="Pfam" id="PF00857">
    <property type="entry name" value="Isochorismatase"/>
    <property type="match status" value="1"/>
</dbReference>
<evidence type="ECO:0000256" key="2">
    <source>
        <dbReference type="SAM" id="SignalP"/>
    </source>
</evidence>
<evidence type="ECO:0000259" key="3">
    <source>
        <dbReference type="Pfam" id="PF00857"/>
    </source>
</evidence>
<gene>
    <name evidence="4" type="ORF">LTR97_012079</name>
</gene>
<comment type="similarity">
    <text evidence="1">Belongs to the isochorismatase family.</text>
</comment>
<dbReference type="Proteomes" id="UP001310594">
    <property type="component" value="Unassembled WGS sequence"/>
</dbReference>
<feature type="signal peptide" evidence="2">
    <location>
        <begin position="1"/>
        <end position="19"/>
    </location>
</feature>
<sequence>MHFTTSIAIALAAIGTVAASVVPYERLNKNDSVSTPPVRYRFLLTLTISEQALLIVDLQVGLAATVRDWDAATFKSNVLAHASIGKLYDLPVVMTTSTEIGPNGPLPKEILEMYPEIPPVRRPGEINAWDIIDAVHALSARANITEFRAAVKATGKRQVIIAGITTDVCVAFLALALRAEGYHVVVNIEASGAFNLRVAEAAQARMVAAGVQVMNLFSINAELFRDWRSTEPDANAVIPYVDRFLAEESFVVRSHAAAVANGTILGAGELETITVGDGTETS</sequence>
<accession>A0AAN7VWD9</accession>
<dbReference type="PANTHER" id="PTHR43559">
    <property type="entry name" value="HYDROLASE YCAC-RELATED"/>
    <property type="match status" value="1"/>
</dbReference>
<comment type="caution">
    <text evidence="4">The sequence shown here is derived from an EMBL/GenBank/DDBJ whole genome shotgun (WGS) entry which is preliminary data.</text>
</comment>
<protein>
    <recommendedName>
        <fullName evidence="3">Isochorismatase-like domain-containing protein</fullName>
    </recommendedName>
</protein>
<name>A0AAN7VWD9_9PEZI</name>
<reference evidence="4" key="1">
    <citation type="submission" date="2023-08" db="EMBL/GenBank/DDBJ databases">
        <title>Black Yeasts Isolated from many extreme environments.</title>
        <authorList>
            <person name="Coleine C."/>
            <person name="Stajich J.E."/>
            <person name="Selbmann L."/>
        </authorList>
    </citation>
    <scope>NUCLEOTIDE SEQUENCE</scope>
    <source>
        <strain evidence="4">CCFEE 5810</strain>
    </source>
</reference>
<dbReference type="Gene3D" id="3.40.50.850">
    <property type="entry name" value="Isochorismatase-like"/>
    <property type="match status" value="1"/>
</dbReference>
<organism evidence="4 5">
    <name type="scientific">Elasticomyces elasticus</name>
    <dbReference type="NCBI Taxonomy" id="574655"/>
    <lineage>
        <taxon>Eukaryota</taxon>
        <taxon>Fungi</taxon>
        <taxon>Dikarya</taxon>
        <taxon>Ascomycota</taxon>
        <taxon>Pezizomycotina</taxon>
        <taxon>Dothideomycetes</taxon>
        <taxon>Dothideomycetidae</taxon>
        <taxon>Mycosphaerellales</taxon>
        <taxon>Teratosphaeriaceae</taxon>
        <taxon>Elasticomyces</taxon>
    </lineage>
</organism>
<dbReference type="InterPro" id="IPR053152">
    <property type="entry name" value="Hydrolase_YcaC-like"/>
</dbReference>
<dbReference type="PANTHER" id="PTHR43559:SF3">
    <property type="entry name" value="HYDROLASE YCAC-RELATED"/>
    <property type="match status" value="1"/>
</dbReference>
<feature type="chain" id="PRO_5042962483" description="Isochorismatase-like domain-containing protein" evidence="2">
    <location>
        <begin position="20"/>
        <end position="282"/>
    </location>
</feature>
<proteinExistence type="inferred from homology"/>
<dbReference type="InterPro" id="IPR000868">
    <property type="entry name" value="Isochorismatase-like_dom"/>
</dbReference>
<evidence type="ECO:0000313" key="4">
    <source>
        <dbReference type="EMBL" id="KAK5690916.1"/>
    </source>
</evidence>
<dbReference type="AlphaFoldDB" id="A0AAN7VWD9"/>
<evidence type="ECO:0000256" key="1">
    <source>
        <dbReference type="ARBA" id="ARBA00006336"/>
    </source>
</evidence>
<keyword evidence="2" id="KW-0732">Signal</keyword>
<dbReference type="InterPro" id="IPR036380">
    <property type="entry name" value="Isochorismatase-like_sf"/>
</dbReference>
<dbReference type="EMBL" id="JAVRQU010000023">
    <property type="protein sequence ID" value="KAK5690916.1"/>
    <property type="molecule type" value="Genomic_DNA"/>
</dbReference>
<evidence type="ECO:0000313" key="5">
    <source>
        <dbReference type="Proteomes" id="UP001310594"/>
    </source>
</evidence>
<dbReference type="SUPFAM" id="SSF52499">
    <property type="entry name" value="Isochorismatase-like hydrolases"/>
    <property type="match status" value="1"/>
</dbReference>